<dbReference type="InterPro" id="IPR050748">
    <property type="entry name" value="Glycosyltrans_8_dom-fam"/>
</dbReference>
<gene>
    <name evidence="4" type="ORF">H8B21_13065</name>
</gene>
<reference evidence="4 5" key="1">
    <citation type="submission" date="2020-08" db="EMBL/GenBank/DDBJ databases">
        <title>Sphingobacterium sp. DN00404 isolated from aquaculture water.</title>
        <authorList>
            <person name="Zhang M."/>
        </authorList>
    </citation>
    <scope>NUCLEOTIDE SEQUENCE [LARGE SCALE GENOMIC DNA]</scope>
    <source>
        <strain evidence="4 5">KCTC 42746</strain>
    </source>
</reference>
<evidence type="ECO:0000256" key="1">
    <source>
        <dbReference type="ARBA" id="ARBA00022676"/>
    </source>
</evidence>
<dbReference type="PANTHER" id="PTHR13778:SF47">
    <property type="entry name" value="LIPOPOLYSACCHARIDE 1,3-GALACTOSYLTRANSFERASE"/>
    <property type="match status" value="1"/>
</dbReference>
<dbReference type="RefSeq" id="WP_190314218.1">
    <property type="nucleotide sequence ID" value="NZ_JACNYL010000003.1"/>
</dbReference>
<dbReference type="Pfam" id="PF01501">
    <property type="entry name" value="Glyco_transf_8"/>
    <property type="match status" value="1"/>
</dbReference>
<proteinExistence type="predicted"/>
<evidence type="ECO:0000256" key="3">
    <source>
        <dbReference type="ARBA" id="ARBA00022723"/>
    </source>
</evidence>
<comment type="caution">
    <text evidence="4">The sequence shown here is derived from an EMBL/GenBank/DDBJ whole genome shotgun (WGS) entry which is preliminary data.</text>
</comment>
<keyword evidence="3" id="KW-0479">Metal-binding</keyword>
<dbReference type="InterPro" id="IPR002495">
    <property type="entry name" value="Glyco_trans_8"/>
</dbReference>
<dbReference type="InterPro" id="IPR029044">
    <property type="entry name" value="Nucleotide-diphossugar_trans"/>
</dbReference>
<dbReference type="SUPFAM" id="SSF53448">
    <property type="entry name" value="Nucleotide-diphospho-sugar transferases"/>
    <property type="match status" value="1"/>
</dbReference>
<dbReference type="Proteomes" id="UP000651112">
    <property type="component" value="Unassembled WGS sequence"/>
</dbReference>
<keyword evidence="5" id="KW-1185">Reference proteome</keyword>
<evidence type="ECO:0000313" key="5">
    <source>
        <dbReference type="Proteomes" id="UP000651112"/>
    </source>
</evidence>
<keyword evidence="2" id="KW-0808">Transferase</keyword>
<accession>A0ABR7XTK6</accession>
<name>A0ABR7XTK6_9SPHI</name>
<organism evidence="4 5">
    <name type="scientific">Sphingobacterium chuzhouense</name>
    <dbReference type="NCBI Taxonomy" id="1742264"/>
    <lineage>
        <taxon>Bacteria</taxon>
        <taxon>Pseudomonadati</taxon>
        <taxon>Bacteroidota</taxon>
        <taxon>Sphingobacteriia</taxon>
        <taxon>Sphingobacteriales</taxon>
        <taxon>Sphingobacteriaceae</taxon>
        <taxon>Sphingobacterium</taxon>
    </lineage>
</organism>
<keyword evidence="1" id="KW-0328">Glycosyltransferase</keyword>
<dbReference type="PANTHER" id="PTHR13778">
    <property type="entry name" value="GLYCOSYLTRANSFERASE 8 DOMAIN-CONTAINING PROTEIN"/>
    <property type="match status" value="1"/>
</dbReference>
<sequence>MRKIPVVFCFDDNLAMPAGVSITSLLENAHSDTFYDIFILHDERAVYPTLGILERLYDRYTNFNITYRSVGNQFQEAFEIRGITVPAYYRLLIPELIPEYDKIMYHDVDVIFRSDLSAIFDVTDMAGYYIAGVISPGFLYQESVQRRIGLGLDPQDYILSGNLIFNAALLRANQIVDRFRKEAKHNYKHQDMDVINIVCKGKIKRLSPVFCGMIELFKLAVKGTKQEIYTSKELSDMQEWGIVHYNGPKPWNSWCPNFDIWWEYYRKSVYYDPGFYFDFFYSRLNEYDKLSFSKRLKILFRYFKHRQKQN</sequence>
<evidence type="ECO:0000256" key="2">
    <source>
        <dbReference type="ARBA" id="ARBA00022679"/>
    </source>
</evidence>
<dbReference type="EMBL" id="JACNYL010000003">
    <property type="protein sequence ID" value="MBD1422500.1"/>
    <property type="molecule type" value="Genomic_DNA"/>
</dbReference>
<dbReference type="CDD" id="cd04194">
    <property type="entry name" value="GT8_A4GalT_like"/>
    <property type="match status" value="1"/>
</dbReference>
<dbReference type="Gene3D" id="3.90.550.10">
    <property type="entry name" value="Spore Coat Polysaccharide Biosynthesis Protein SpsA, Chain A"/>
    <property type="match status" value="1"/>
</dbReference>
<evidence type="ECO:0000313" key="4">
    <source>
        <dbReference type="EMBL" id="MBD1422500.1"/>
    </source>
</evidence>
<protein>
    <submittedName>
        <fullName evidence="4">Glycosyltransferase family 8 protein</fullName>
    </submittedName>
</protein>